<evidence type="ECO:0000256" key="1">
    <source>
        <dbReference type="SAM" id="MobiDB-lite"/>
    </source>
</evidence>
<dbReference type="KEGG" id="acab:QRX50_25905"/>
<dbReference type="AlphaFoldDB" id="A0A9Y2MTU5"/>
<dbReference type="RefSeq" id="WP_285965774.1">
    <property type="nucleotide sequence ID" value="NZ_CP127294.1"/>
</dbReference>
<dbReference type="EMBL" id="CP127294">
    <property type="protein sequence ID" value="WIX74997.1"/>
    <property type="molecule type" value="Genomic_DNA"/>
</dbReference>
<reference evidence="2 3" key="1">
    <citation type="submission" date="2023-06" db="EMBL/GenBank/DDBJ databases">
        <authorList>
            <person name="Oyuntsetseg B."/>
            <person name="Kim S.B."/>
        </authorList>
    </citation>
    <scope>NUCLEOTIDE SEQUENCE [LARGE SCALE GENOMIC DNA]</scope>
    <source>
        <strain evidence="2 3">2-15</strain>
    </source>
</reference>
<gene>
    <name evidence="2" type="ORF">QRX50_25905</name>
</gene>
<evidence type="ECO:0000313" key="2">
    <source>
        <dbReference type="EMBL" id="WIX74997.1"/>
    </source>
</evidence>
<feature type="region of interest" description="Disordered" evidence="1">
    <location>
        <begin position="131"/>
        <end position="151"/>
    </location>
</feature>
<evidence type="ECO:0000313" key="3">
    <source>
        <dbReference type="Proteomes" id="UP001236014"/>
    </source>
</evidence>
<dbReference type="Proteomes" id="UP001236014">
    <property type="component" value="Chromosome"/>
</dbReference>
<proteinExistence type="predicted"/>
<accession>A0A9Y2MTU5</accession>
<keyword evidence="3" id="KW-1185">Reference proteome</keyword>
<sequence>MDPDAHPDLRLDDTAAEHLEPDRATLEAVGKITEAMETVEIARGRLYEFHQLTGSADEKLSAGIAMLRAAGHPGHADRLAEHLLGRNVLHGRWTFQIVEEYDTTYYRVFHDHETRVRELTRGVRHLAEARVKRENRTPGLPGHEATPNSHD</sequence>
<organism evidence="2 3">
    <name type="scientific">Amycolatopsis carbonis</name>
    <dbReference type="NCBI Taxonomy" id="715471"/>
    <lineage>
        <taxon>Bacteria</taxon>
        <taxon>Bacillati</taxon>
        <taxon>Actinomycetota</taxon>
        <taxon>Actinomycetes</taxon>
        <taxon>Pseudonocardiales</taxon>
        <taxon>Pseudonocardiaceae</taxon>
        <taxon>Amycolatopsis</taxon>
    </lineage>
</organism>
<protein>
    <submittedName>
        <fullName evidence="2">Uncharacterized protein</fullName>
    </submittedName>
</protein>
<name>A0A9Y2MTU5_9PSEU</name>